<dbReference type="GO" id="GO:0005198">
    <property type="term" value="F:structural molecule activity"/>
    <property type="evidence" value="ECO:0007669"/>
    <property type="project" value="InterPro"/>
</dbReference>
<keyword evidence="11" id="KW-0969">Cilium</keyword>
<evidence type="ECO:0000256" key="5">
    <source>
        <dbReference type="ARBA" id="ARBA00022525"/>
    </source>
</evidence>
<evidence type="ECO:0000256" key="2">
    <source>
        <dbReference type="ARBA" id="ARBA00004613"/>
    </source>
</evidence>
<keyword evidence="6" id="KW-0975">Bacterial flagellum</keyword>
<organism evidence="11 14">
    <name type="scientific">Aliirhizobium cellulosilyticum</name>
    <dbReference type="NCBI Taxonomy" id="393664"/>
    <lineage>
        <taxon>Bacteria</taxon>
        <taxon>Pseudomonadati</taxon>
        <taxon>Pseudomonadota</taxon>
        <taxon>Alphaproteobacteria</taxon>
        <taxon>Hyphomicrobiales</taxon>
        <taxon>Rhizobiaceae</taxon>
        <taxon>Aliirhizobium</taxon>
    </lineage>
</organism>
<dbReference type="Proteomes" id="UP000576087">
    <property type="component" value="Unassembled WGS sequence"/>
</dbReference>
<evidence type="ECO:0000259" key="8">
    <source>
        <dbReference type="Pfam" id="PF22638"/>
    </source>
</evidence>
<reference evidence="12 13" key="1">
    <citation type="submission" date="2020-08" db="EMBL/GenBank/DDBJ databases">
        <title>Genomic Encyclopedia of Type Strains, Phase IV (KMG-V): Genome sequencing to study the core and pangenomes of soil and plant-associated prokaryotes.</title>
        <authorList>
            <person name="Whitman W."/>
        </authorList>
    </citation>
    <scope>NUCLEOTIDE SEQUENCE [LARGE SCALE GENOMIC DNA]</scope>
    <source>
        <strain evidence="10 13">SEMIA 444</strain>
        <strain evidence="9 12">SEMIA 448</strain>
        <strain evidence="11 14">SEMIA 452</strain>
    </source>
</reference>
<keyword evidence="5" id="KW-0964">Secreted</keyword>
<comment type="caution">
    <text evidence="11">The sequence shown here is derived from an EMBL/GenBank/DDBJ whole genome shotgun (WGS) entry which is preliminary data.</text>
</comment>
<dbReference type="PANTHER" id="PTHR30033">
    <property type="entry name" value="FLAGELLAR HOOK-ASSOCIATED PROTEIN 1"/>
    <property type="match status" value="1"/>
</dbReference>
<evidence type="ECO:0000313" key="11">
    <source>
        <dbReference type="EMBL" id="MBB4446578.1"/>
    </source>
</evidence>
<sequence>MSIASAINTTKSILSNTATQTATVSTNTSNTNTEDYNRRTAVTTTNPYSGATTVKLERTEDAALLKQTLSAIADDAGQQALLKGLVSLDAAMGGSESSATPSQYLAALVESLDTYATSPSDVTLAAAAVAAAGDLANSLNQQTSAVQGLRVQADSEISTTVDKLNQLLKDFEKVNDKVKEKISRGEDANDALDTREGLVKQISEIVGVTSTVRDGNDMVLYTSGGITLFETVPREVTFDASAVLSADGPPGNAVYIDGVSLAPGKGSSTSASGSLQALLQLRDEVYPTYQDQLDEIARVTMSVFAELDGAGDEIAGLFTTKDGSTIDFNNPDIVSGLAGLITVDSDAQADPTKLRDGNISGVKQNTENAAGFSKLLYGYLAGFEETVDFDGDAGTTTRATLLAYSTDSVGWVQEYRSNASSAAESTSAMQMRAKEAYANATGVNLDEELILLLDIEQSYKAATKLLSTIDEMLSSLMQAAS</sequence>
<dbReference type="EMBL" id="JACIGW010000002">
    <property type="protein sequence ID" value="MBB4348651.1"/>
    <property type="molecule type" value="Genomic_DNA"/>
</dbReference>
<dbReference type="RefSeq" id="WP_183823289.1">
    <property type="nucleotide sequence ID" value="NZ_JACIGW010000002.1"/>
</dbReference>
<dbReference type="NCBIfam" id="TIGR02492">
    <property type="entry name" value="flgK_ends"/>
    <property type="match status" value="1"/>
</dbReference>
<feature type="domain" description="Flagellar hook-associated protein FlgK helical" evidence="8">
    <location>
        <begin position="96"/>
        <end position="311"/>
    </location>
</feature>
<evidence type="ECO:0000256" key="1">
    <source>
        <dbReference type="ARBA" id="ARBA00004365"/>
    </source>
</evidence>
<evidence type="ECO:0000256" key="4">
    <source>
        <dbReference type="ARBA" id="ARBA00016244"/>
    </source>
</evidence>
<keyword evidence="13" id="KW-1185">Reference proteome</keyword>
<dbReference type="Pfam" id="PF22638">
    <property type="entry name" value="FlgK_D1"/>
    <property type="match status" value="1"/>
</dbReference>
<evidence type="ECO:0000313" key="14">
    <source>
        <dbReference type="Proteomes" id="UP000576087"/>
    </source>
</evidence>
<dbReference type="GO" id="GO:0009424">
    <property type="term" value="C:bacterial-type flagellum hook"/>
    <property type="evidence" value="ECO:0007669"/>
    <property type="project" value="InterPro"/>
</dbReference>
<comment type="subcellular location">
    <subcellularLocation>
        <location evidence="1">Bacterial flagellum</location>
    </subcellularLocation>
    <subcellularLocation>
        <location evidence="2">Secreted</location>
    </subcellularLocation>
</comment>
<dbReference type="EMBL" id="JACIHM010000002">
    <property type="protein sequence ID" value="MBB4446578.1"/>
    <property type="molecule type" value="Genomic_DNA"/>
</dbReference>
<protein>
    <recommendedName>
        <fullName evidence="4">Flagellar hook-associated protein 1</fullName>
    </recommendedName>
</protein>
<dbReference type="EMBL" id="JACIGY010000002">
    <property type="protein sequence ID" value="MBB4411887.1"/>
    <property type="molecule type" value="Genomic_DNA"/>
</dbReference>
<dbReference type="Proteomes" id="UP000520770">
    <property type="component" value="Unassembled WGS sequence"/>
</dbReference>
<dbReference type="AlphaFoldDB" id="A0A7W6UY97"/>
<dbReference type="Proteomes" id="UP000524535">
    <property type="component" value="Unassembled WGS sequence"/>
</dbReference>
<evidence type="ECO:0000313" key="10">
    <source>
        <dbReference type="EMBL" id="MBB4411887.1"/>
    </source>
</evidence>
<name>A0A7W6UY97_9HYPH</name>
<evidence type="ECO:0000313" key="9">
    <source>
        <dbReference type="EMBL" id="MBB4348651.1"/>
    </source>
</evidence>
<evidence type="ECO:0000259" key="7">
    <source>
        <dbReference type="Pfam" id="PF06429"/>
    </source>
</evidence>
<dbReference type="InterPro" id="IPR010930">
    <property type="entry name" value="Flg_bb/hook_C_dom"/>
</dbReference>
<dbReference type="GO" id="GO:0044780">
    <property type="term" value="P:bacterial-type flagellum assembly"/>
    <property type="evidence" value="ECO:0007669"/>
    <property type="project" value="InterPro"/>
</dbReference>
<dbReference type="InterPro" id="IPR053927">
    <property type="entry name" value="FlgK_helical"/>
</dbReference>
<gene>
    <name evidence="10" type="ORF">GGE31_002392</name>
    <name evidence="9" type="ORF">GGE33_002393</name>
    <name evidence="11" type="ORF">GGE35_002394</name>
</gene>
<feature type="domain" description="Flagellar basal-body/hook protein C-terminal" evidence="7">
    <location>
        <begin position="437"/>
        <end position="478"/>
    </location>
</feature>
<evidence type="ECO:0000256" key="6">
    <source>
        <dbReference type="ARBA" id="ARBA00023143"/>
    </source>
</evidence>
<dbReference type="SUPFAM" id="SSF64518">
    <property type="entry name" value="Phase 1 flagellin"/>
    <property type="match status" value="1"/>
</dbReference>
<comment type="similarity">
    <text evidence="3">Belongs to the flagella basal body rod proteins family.</text>
</comment>
<evidence type="ECO:0000313" key="12">
    <source>
        <dbReference type="Proteomes" id="UP000520770"/>
    </source>
</evidence>
<dbReference type="PANTHER" id="PTHR30033:SF1">
    <property type="entry name" value="FLAGELLAR HOOK-ASSOCIATED PROTEIN 1"/>
    <property type="match status" value="1"/>
</dbReference>
<proteinExistence type="inferred from homology"/>
<dbReference type="Pfam" id="PF06429">
    <property type="entry name" value="Flg_bbr_C"/>
    <property type="match status" value="1"/>
</dbReference>
<dbReference type="GO" id="GO:0005576">
    <property type="term" value="C:extracellular region"/>
    <property type="evidence" value="ECO:0007669"/>
    <property type="project" value="UniProtKB-SubCell"/>
</dbReference>
<dbReference type="InterPro" id="IPR002371">
    <property type="entry name" value="FlgK"/>
</dbReference>
<keyword evidence="11" id="KW-0282">Flagellum</keyword>
<keyword evidence="11" id="KW-0966">Cell projection</keyword>
<accession>A0A7W6UY97</accession>
<evidence type="ECO:0000256" key="3">
    <source>
        <dbReference type="ARBA" id="ARBA00009677"/>
    </source>
</evidence>
<evidence type="ECO:0000313" key="13">
    <source>
        <dbReference type="Proteomes" id="UP000524535"/>
    </source>
</evidence>